<dbReference type="OrthoDB" id="6198191at2"/>
<dbReference type="STRING" id="1244869.H261_21763"/>
<dbReference type="Proteomes" id="UP000011744">
    <property type="component" value="Unassembled WGS sequence"/>
</dbReference>
<evidence type="ECO:0000313" key="1">
    <source>
        <dbReference type="EMBL" id="EME67778.1"/>
    </source>
</evidence>
<dbReference type="eggNOG" id="ENOG50330MI">
    <property type="taxonomic scope" value="Bacteria"/>
</dbReference>
<proteinExistence type="predicted"/>
<accession>M3A4K4</accession>
<dbReference type="EMBL" id="AONQ01000106">
    <property type="protein sequence ID" value="EME67778.1"/>
    <property type="molecule type" value="Genomic_DNA"/>
</dbReference>
<dbReference type="PATRIC" id="fig|1244869.3.peg.4288"/>
<sequence>MPKINDAALATFVVRKAEIDAKLARLANASADHFGYAPDEISWGHVGTFADHAALLKRISDAVFREGEHAIISKK</sequence>
<name>M3A4K4_9PROT</name>
<reference evidence="1 2" key="1">
    <citation type="journal article" date="2014" name="Genome Announc.">
        <title>Draft Genome Sequence of Magnetospirillum sp. Strain SO-1, a Freshwater Magnetotactic Bacterium Isolated from the Ol'khovka River, Russia.</title>
        <authorList>
            <person name="Grouzdev D.S."/>
            <person name="Dziuba M.V."/>
            <person name="Sukhacheva M.S."/>
            <person name="Mardanov A.V."/>
            <person name="Beletskiy A.V."/>
            <person name="Kuznetsov B.B."/>
            <person name="Skryabin K.G."/>
        </authorList>
    </citation>
    <scope>NUCLEOTIDE SEQUENCE [LARGE SCALE GENOMIC DNA]</scope>
    <source>
        <strain evidence="1 2">SO-1</strain>
    </source>
</reference>
<keyword evidence="2" id="KW-1185">Reference proteome</keyword>
<evidence type="ECO:0000313" key="2">
    <source>
        <dbReference type="Proteomes" id="UP000011744"/>
    </source>
</evidence>
<dbReference type="AlphaFoldDB" id="M3A4K4"/>
<comment type="caution">
    <text evidence="1">The sequence shown here is derived from an EMBL/GenBank/DDBJ whole genome shotgun (WGS) entry which is preliminary data.</text>
</comment>
<protein>
    <submittedName>
        <fullName evidence="1">Uncharacterized protein</fullName>
    </submittedName>
</protein>
<gene>
    <name evidence="1" type="ORF">H261_21763</name>
</gene>
<dbReference type="RefSeq" id="WP_008621911.1">
    <property type="nucleotide sequence ID" value="NZ_AONQ01000106.1"/>
</dbReference>
<organism evidence="1 2">
    <name type="scientific">Paramagnetospirillum caucaseum</name>
    <dbReference type="NCBI Taxonomy" id="1244869"/>
    <lineage>
        <taxon>Bacteria</taxon>
        <taxon>Pseudomonadati</taxon>
        <taxon>Pseudomonadota</taxon>
        <taxon>Alphaproteobacteria</taxon>
        <taxon>Rhodospirillales</taxon>
        <taxon>Magnetospirillaceae</taxon>
        <taxon>Paramagnetospirillum</taxon>
    </lineage>
</organism>